<dbReference type="Proteomes" id="UP000244934">
    <property type="component" value="Unassembled WGS sequence"/>
</dbReference>
<protein>
    <recommendedName>
        <fullName evidence="4">Major exported protein</fullName>
    </recommendedName>
</protein>
<dbReference type="Pfam" id="PF05638">
    <property type="entry name" value="T6SS_HCP"/>
    <property type="match status" value="1"/>
</dbReference>
<proteinExistence type="predicted"/>
<dbReference type="InterPro" id="IPR036624">
    <property type="entry name" value="Hcp1-lik_sf"/>
</dbReference>
<reference evidence="3" key="1">
    <citation type="submission" date="2018-03" db="EMBL/GenBank/DDBJ databases">
        <authorList>
            <person name="Navarro De La Torre S."/>
        </authorList>
    </citation>
    <scope>NUCLEOTIDE SEQUENCE [LARGE SCALE GENOMIC DNA]</scope>
    <source>
        <strain evidence="3">EAod3</strain>
    </source>
</reference>
<dbReference type="Gene3D" id="2.30.110.20">
    <property type="entry name" value="Hcp1-like"/>
    <property type="match status" value="1"/>
</dbReference>
<dbReference type="AlphaFoldDB" id="A0A2R8CL69"/>
<evidence type="ECO:0008006" key="4">
    <source>
        <dbReference type="Google" id="ProtNLM"/>
    </source>
</evidence>
<keyword evidence="3" id="KW-1185">Reference proteome</keyword>
<dbReference type="InterPro" id="IPR008514">
    <property type="entry name" value="T6SS_Hcp"/>
</dbReference>
<dbReference type="PANTHER" id="PTHR36152:SF1">
    <property type="entry name" value="UBIQUITIN-LIKE DOMAIN-CONTAINING PROTEIN"/>
    <property type="match status" value="1"/>
</dbReference>
<dbReference type="EMBL" id="ONZI01000002">
    <property type="protein sequence ID" value="SPJ33572.1"/>
    <property type="molecule type" value="Genomic_DNA"/>
</dbReference>
<sequence length="236" mass="26067">MQSKPLVGHGQAALVLEQFIRPGNGVRSTSLPHIRQGERKAPTWLGCAFSKTENTGELDNMAFDTYLKIDGIPGESLDDKHKDWIELLSFDFGASQSTSATASSAGGASAERVNLSEFRVQKFIDKASAKLFEACCKGQHIKEITMHVNRAGGDKVRYMEVKMEEVIVSSTNMEGTSVSTGFEQDQSEDRHDLPHETIKFNYARIKITYTQQKRSDGQGGGNVAGGWDRTRNKVYS</sequence>
<dbReference type="PANTHER" id="PTHR36152">
    <property type="entry name" value="CYTOPLASMIC PROTEIN-RELATED"/>
    <property type="match status" value="1"/>
</dbReference>
<gene>
    <name evidence="2" type="ORF">KSP9073_01581</name>
</gene>
<feature type="region of interest" description="Disordered" evidence="1">
    <location>
        <begin position="211"/>
        <end position="236"/>
    </location>
</feature>
<organism evidence="2 3">
    <name type="scientific">Kushneria phyllosphaerae</name>
    <dbReference type="NCBI Taxonomy" id="2100822"/>
    <lineage>
        <taxon>Bacteria</taxon>
        <taxon>Pseudomonadati</taxon>
        <taxon>Pseudomonadota</taxon>
        <taxon>Gammaproteobacteria</taxon>
        <taxon>Oceanospirillales</taxon>
        <taxon>Halomonadaceae</taxon>
        <taxon>Kushneria</taxon>
    </lineage>
</organism>
<dbReference type="InterPro" id="IPR053165">
    <property type="entry name" value="HSI-I_assembly_Hcp1"/>
</dbReference>
<evidence type="ECO:0000313" key="2">
    <source>
        <dbReference type="EMBL" id="SPJ33572.1"/>
    </source>
</evidence>
<evidence type="ECO:0000256" key="1">
    <source>
        <dbReference type="SAM" id="MobiDB-lite"/>
    </source>
</evidence>
<name>A0A2R8CL69_9GAMM</name>
<evidence type="ECO:0000313" key="3">
    <source>
        <dbReference type="Proteomes" id="UP000244934"/>
    </source>
</evidence>
<dbReference type="SUPFAM" id="SSF141452">
    <property type="entry name" value="Hcp1-like"/>
    <property type="match status" value="1"/>
</dbReference>
<accession>A0A2R8CL69</accession>
<dbReference type="NCBIfam" id="TIGR03344">
    <property type="entry name" value="VI_effect_Hcp1"/>
    <property type="match status" value="1"/>
</dbReference>